<dbReference type="Gene3D" id="1.10.10.10">
    <property type="entry name" value="Winged helix-like DNA-binding domain superfamily/Winged helix DNA-binding domain"/>
    <property type="match status" value="1"/>
</dbReference>
<dbReference type="InterPro" id="IPR050707">
    <property type="entry name" value="HTH_MetabolicPath_Reg"/>
</dbReference>
<evidence type="ECO:0000259" key="4">
    <source>
        <dbReference type="PROSITE" id="PS51077"/>
    </source>
</evidence>
<dbReference type="PROSITE" id="PS51077">
    <property type="entry name" value="HTH_ICLR"/>
    <property type="match status" value="1"/>
</dbReference>
<feature type="domain" description="IclR-ED" evidence="5">
    <location>
        <begin position="69"/>
        <end position="297"/>
    </location>
</feature>
<dbReference type="Pfam" id="PF09339">
    <property type="entry name" value="HTH_IclR"/>
    <property type="match status" value="1"/>
</dbReference>
<dbReference type="InterPro" id="IPR005471">
    <property type="entry name" value="Tscrpt_reg_IclR_N"/>
</dbReference>
<dbReference type="RefSeq" id="WP_345681168.1">
    <property type="nucleotide sequence ID" value="NZ_BAABHS010000071.1"/>
</dbReference>
<keyword evidence="2" id="KW-0238">DNA-binding</keyword>
<feature type="domain" description="HTH iclR-type" evidence="4">
    <location>
        <begin position="5"/>
        <end position="68"/>
    </location>
</feature>
<dbReference type="InterPro" id="IPR036390">
    <property type="entry name" value="WH_DNA-bd_sf"/>
</dbReference>
<evidence type="ECO:0000313" key="7">
    <source>
        <dbReference type="Proteomes" id="UP001500466"/>
    </source>
</evidence>
<dbReference type="InterPro" id="IPR029016">
    <property type="entry name" value="GAF-like_dom_sf"/>
</dbReference>
<sequence length="297" mass="31300">MTRPSPQTERLVAIVDAIAERPEDGLTLSEVARHLAVTPATCHPMLVSLTGLGWLVRHPVRRTYRLGPALVTVGRAASRGLGVVDLARPGMERLRDDLGLGCIALTPGEAHVTVAEVVRGESASEPRVRVGDQIPIAPPLGVGYVGWADPPTLRRWLDAVTGDPAQRARHEAAVQASRARGYAVELATAVDTELGRTLAALDEQLDVGGPAAARLRTLMEEIAAELGETGQDPVVDLDPAHEYRLGRIGAGVLDPAGDVALVLVLHGFPTRVPGARVAEIGERLAAVAREVSAKLAP</sequence>
<keyword evidence="1" id="KW-0805">Transcription regulation</keyword>
<dbReference type="PANTHER" id="PTHR30136">
    <property type="entry name" value="HELIX-TURN-HELIX TRANSCRIPTIONAL REGULATOR, ICLR FAMILY"/>
    <property type="match status" value="1"/>
</dbReference>
<dbReference type="InterPro" id="IPR036388">
    <property type="entry name" value="WH-like_DNA-bd_sf"/>
</dbReference>
<evidence type="ECO:0000259" key="5">
    <source>
        <dbReference type="PROSITE" id="PS51078"/>
    </source>
</evidence>
<dbReference type="InterPro" id="IPR014757">
    <property type="entry name" value="Tscrpt_reg_IclR_C"/>
</dbReference>
<dbReference type="Proteomes" id="UP001500466">
    <property type="component" value="Unassembled WGS sequence"/>
</dbReference>
<evidence type="ECO:0008006" key="8">
    <source>
        <dbReference type="Google" id="ProtNLM"/>
    </source>
</evidence>
<organism evidence="6 7">
    <name type="scientific">Yinghuangia aomiensis</name>
    <dbReference type="NCBI Taxonomy" id="676205"/>
    <lineage>
        <taxon>Bacteria</taxon>
        <taxon>Bacillati</taxon>
        <taxon>Actinomycetota</taxon>
        <taxon>Actinomycetes</taxon>
        <taxon>Kitasatosporales</taxon>
        <taxon>Streptomycetaceae</taxon>
        <taxon>Yinghuangia</taxon>
    </lineage>
</organism>
<dbReference type="SUPFAM" id="SSF46785">
    <property type="entry name" value="Winged helix' DNA-binding domain"/>
    <property type="match status" value="1"/>
</dbReference>
<reference evidence="7" key="1">
    <citation type="journal article" date="2019" name="Int. J. Syst. Evol. Microbiol.">
        <title>The Global Catalogue of Microorganisms (GCM) 10K type strain sequencing project: providing services to taxonomists for standard genome sequencing and annotation.</title>
        <authorList>
            <consortium name="The Broad Institute Genomics Platform"/>
            <consortium name="The Broad Institute Genome Sequencing Center for Infectious Disease"/>
            <person name="Wu L."/>
            <person name="Ma J."/>
        </authorList>
    </citation>
    <scope>NUCLEOTIDE SEQUENCE [LARGE SCALE GENOMIC DNA]</scope>
    <source>
        <strain evidence="7">JCM 17986</strain>
    </source>
</reference>
<dbReference type="PROSITE" id="PS51078">
    <property type="entry name" value="ICLR_ED"/>
    <property type="match status" value="1"/>
</dbReference>
<protein>
    <recommendedName>
        <fullName evidence="8">DNA-binding transcriptional regulator, IclR family</fullName>
    </recommendedName>
</protein>
<keyword evidence="3" id="KW-0804">Transcription</keyword>
<accession>A0ABP9II92</accession>
<dbReference type="SMART" id="SM00346">
    <property type="entry name" value="HTH_ICLR"/>
    <property type="match status" value="1"/>
</dbReference>
<dbReference type="SUPFAM" id="SSF55781">
    <property type="entry name" value="GAF domain-like"/>
    <property type="match status" value="2"/>
</dbReference>
<keyword evidence="7" id="KW-1185">Reference proteome</keyword>
<evidence type="ECO:0000256" key="3">
    <source>
        <dbReference type="ARBA" id="ARBA00023163"/>
    </source>
</evidence>
<comment type="caution">
    <text evidence="6">The sequence shown here is derived from an EMBL/GenBank/DDBJ whole genome shotgun (WGS) entry which is preliminary data.</text>
</comment>
<gene>
    <name evidence="6" type="ORF">GCM10023205_83910</name>
</gene>
<proteinExistence type="predicted"/>
<dbReference type="PANTHER" id="PTHR30136:SF35">
    <property type="entry name" value="HTH-TYPE TRANSCRIPTIONAL REGULATOR RV1719"/>
    <property type="match status" value="1"/>
</dbReference>
<evidence type="ECO:0000256" key="1">
    <source>
        <dbReference type="ARBA" id="ARBA00023015"/>
    </source>
</evidence>
<evidence type="ECO:0000313" key="6">
    <source>
        <dbReference type="EMBL" id="GAA4997635.1"/>
    </source>
</evidence>
<name>A0ABP9II92_9ACTN</name>
<dbReference type="Gene3D" id="3.30.450.40">
    <property type="match status" value="2"/>
</dbReference>
<evidence type="ECO:0000256" key="2">
    <source>
        <dbReference type="ARBA" id="ARBA00023125"/>
    </source>
</evidence>
<dbReference type="EMBL" id="BAABHS010000071">
    <property type="protein sequence ID" value="GAA4997635.1"/>
    <property type="molecule type" value="Genomic_DNA"/>
</dbReference>